<feature type="non-terminal residue" evidence="2">
    <location>
        <position position="122"/>
    </location>
</feature>
<feature type="compositionally biased region" description="Basic and acidic residues" evidence="1">
    <location>
        <begin position="47"/>
        <end position="61"/>
    </location>
</feature>
<organism evidence="2 3">
    <name type="scientific">Polarella glacialis</name>
    <name type="common">Dinoflagellate</name>
    <dbReference type="NCBI Taxonomy" id="89957"/>
    <lineage>
        <taxon>Eukaryota</taxon>
        <taxon>Sar</taxon>
        <taxon>Alveolata</taxon>
        <taxon>Dinophyceae</taxon>
        <taxon>Suessiales</taxon>
        <taxon>Suessiaceae</taxon>
        <taxon>Polarella</taxon>
    </lineage>
</organism>
<name>A0A813D7Q6_POLGL</name>
<gene>
    <name evidence="2" type="ORF">PGLA1383_LOCUS1503</name>
</gene>
<feature type="non-terminal residue" evidence="2">
    <location>
        <position position="1"/>
    </location>
</feature>
<dbReference type="AlphaFoldDB" id="A0A813D7Q6"/>
<evidence type="ECO:0000256" key="1">
    <source>
        <dbReference type="SAM" id="MobiDB-lite"/>
    </source>
</evidence>
<proteinExistence type="predicted"/>
<feature type="region of interest" description="Disordered" evidence="1">
    <location>
        <begin position="47"/>
        <end position="108"/>
    </location>
</feature>
<evidence type="ECO:0000313" key="3">
    <source>
        <dbReference type="Proteomes" id="UP000654075"/>
    </source>
</evidence>
<feature type="compositionally biased region" description="Polar residues" evidence="1">
    <location>
        <begin position="63"/>
        <end position="82"/>
    </location>
</feature>
<keyword evidence="3" id="KW-1185">Reference proteome</keyword>
<dbReference type="OrthoDB" id="429109at2759"/>
<dbReference type="Proteomes" id="UP000654075">
    <property type="component" value="Unassembled WGS sequence"/>
</dbReference>
<evidence type="ECO:0000313" key="2">
    <source>
        <dbReference type="EMBL" id="CAE8582505.1"/>
    </source>
</evidence>
<protein>
    <submittedName>
        <fullName evidence="2">Uncharacterized protein</fullName>
    </submittedName>
</protein>
<dbReference type="EMBL" id="CAJNNV010000410">
    <property type="protein sequence ID" value="CAE8582505.1"/>
    <property type="molecule type" value="Genomic_DNA"/>
</dbReference>
<reference evidence="2" key="1">
    <citation type="submission" date="2021-02" db="EMBL/GenBank/DDBJ databases">
        <authorList>
            <person name="Dougan E. K."/>
            <person name="Rhodes N."/>
            <person name="Thang M."/>
            <person name="Chan C."/>
        </authorList>
    </citation>
    <scope>NUCLEOTIDE SEQUENCE</scope>
</reference>
<comment type="caution">
    <text evidence="2">The sequence shown here is derived from an EMBL/GenBank/DDBJ whole genome shotgun (WGS) entry which is preliminary data.</text>
</comment>
<sequence length="122" mass="12873">VLHEASKLLYESYIARKSFSYASGAVSELLVGELQMCYVRHDDGEAGWRTKSKEELRRVDSDASPQRAQTSLGGGSASQTPRSRMASGTDDWSSRPGSAPAATDVARQSAAALLAEAPAAVG</sequence>
<accession>A0A813D7Q6</accession>